<sequence>MFVETPVVKIVSQILESTQSVLIVGEPGIGKSMLMHHIALQLHKKKVYSVIPCSGIQDIHYHFKTDIRQMFVLDDICGRFTVSLGDIEYLHKTGDSLKQMLEKGKSRIVATCRLDIYNDEKFHKSCFLFKSTFNVSVEYSKEDKLTICTKYLNETNIQLLRDQLVSFTPLMCYLYCKNENFCLTDFLHCPYDTYRTEWEQLQSIDPYKYCALLLCVIFNGIIKESLFDIYNENMNIHKKVLNNIFDVCGVNRGTSSYTMKQVLDGLIGTYLQKTRNEYRVIHDQMFDFICCYFGNNDALIRCILRHADIKVFNERTQLESINKPYGKFTVIISRKYEHDYFERIKTDLQLGKLTQCFNNAQMKHEHYRSSFLNVLQSLEIDSFIDNHIIKENIMTSCYRGHYEIVKCLFSKNINLDEVLSSTLTSACVSGNKKLVQLFIDRGCDVNQLGDFETPLTTAC</sequence>
<dbReference type="InterPro" id="IPR027417">
    <property type="entry name" value="P-loop_NTPase"/>
</dbReference>
<dbReference type="InterPro" id="IPR049050">
    <property type="entry name" value="nSTAND3"/>
</dbReference>
<dbReference type="Pfam" id="PF20720">
    <property type="entry name" value="nSTAND3"/>
    <property type="match status" value="1"/>
</dbReference>
<dbReference type="Gene3D" id="1.25.40.20">
    <property type="entry name" value="Ankyrin repeat-containing domain"/>
    <property type="match status" value="1"/>
</dbReference>
<name>A0A8B6GU97_MYTGA</name>
<evidence type="ECO:0000313" key="2">
    <source>
        <dbReference type="EMBL" id="VDI69509.1"/>
    </source>
</evidence>
<protein>
    <recommendedName>
        <fullName evidence="1">Novel STAND NTPase 3 domain-containing protein</fullName>
    </recommendedName>
</protein>
<dbReference type="Proteomes" id="UP000596742">
    <property type="component" value="Unassembled WGS sequence"/>
</dbReference>
<dbReference type="OrthoDB" id="6121908at2759"/>
<organism evidence="2 3">
    <name type="scientific">Mytilus galloprovincialis</name>
    <name type="common">Mediterranean mussel</name>
    <dbReference type="NCBI Taxonomy" id="29158"/>
    <lineage>
        <taxon>Eukaryota</taxon>
        <taxon>Metazoa</taxon>
        <taxon>Spiralia</taxon>
        <taxon>Lophotrochozoa</taxon>
        <taxon>Mollusca</taxon>
        <taxon>Bivalvia</taxon>
        <taxon>Autobranchia</taxon>
        <taxon>Pteriomorphia</taxon>
        <taxon>Mytilida</taxon>
        <taxon>Mytiloidea</taxon>
        <taxon>Mytilidae</taxon>
        <taxon>Mytilinae</taxon>
        <taxon>Mytilus</taxon>
    </lineage>
</organism>
<dbReference type="SUPFAM" id="SSF52540">
    <property type="entry name" value="P-loop containing nucleoside triphosphate hydrolases"/>
    <property type="match status" value="1"/>
</dbReference>
<dbReference type="Gene3D" id="3.40.50.300">
    <property type="entry name" value="P-loop containing nucleotide triphosphate hydrolases"/>
    <property type="match status" value="1"/>
</dbReference>
<dbReference type="AlphaFoldDB" id="A0A8B6GU97"/>
<reference evidence="2" key="1">
    <citation type="submission" date="2018-11" db="EMBL/GenBank/DDBJ databases">
        <authorList>
            <person name="Alioto T."/>
            <person name="Alioto T."/>
        </authorList>
    </citation>
    <scope>NUCLEOTIDE SEQUENCE</scope>
</reference>
<dbReference type="Pfam" id="PF12796">
    <property type="entry name" value="Ank_2"/>
    <property type="match status" value="1"/>
</dbReference>
<feature type="domain" description="Novel STAND NTPase 3" evidence="1">
    <location>
        <begin position="2"/>
        <end position="153"/>
    </location>
</feature>
<evidence type="ECO:0000313" key="3">
    <source>
        <dbReference type="Proteomes" id="UP000596742"/>
    </source>
</evidence>
<accession>A0A8B6GU97</accession>
<dbReference type="SUPFAM" id="SSF48403">
    <property type="entry name" value="Ankyrin repeat"/>
    <property type="match status" value="1"/>
</dbReference>
<keyword evidence="3" id="KW-1185">Reference proteome</keyword>
<dbReference type="InterPro" id="IPR002110">
    <property type="entry name" value="Ankyrin_rpt"/>
</dbReference>
<gene>
    <name evidence="2" type="ORF">MGAL_10B074878</name>
</gene>
<proteinExistence type="predicted"/>
<dbReference type="EMBL" id="UYJE01009049">
    <property type="protein sequence ID" value="VDI69509.1"/>
    <property type="molecule type" value="Genomic_DNA"/>
</dbReference>
<dbReference type="InterPro" id="IPR036770">
    <property type="entry name" value="Ankyrin_rpt-contain_sf"/>
</dbReference>
<evidence type="ECO:0000259" key="1">
    <source>
        <dbReference type="Pfam" id="PF20720"/>
    </source>
</evidence>
<comment type="caution">
    <text evidence="2">The sequence shown here is derived from an EMBL/GenBank/DDBJ whole genome shotgun (WGS) entry which is preliminary data.</text>
</comment>